<sequence>MPKELSKSKLRKGEVRSLCSRDLLALRWSDKRDVSAANIVMLTSWIRGKRERGKMVNVFKQNCVIEYNNGMGGVDKNDQQLACFPVMRKYMKGYKKNYFSFNSQNKRKPTKRCPVCVKRIKLEVRLRVRVNNEGFLCLTRVF</sequence>
<dbReference type="Proteomes" id="UP000887013">
    <property type="component" value="Unassembled WGS sequence"/>
</dbReference>
<evidence type="ECO:0000313" key="2">
    <source>
        <dbReference type="EMBL" id="GFS52731.1"/>
    </source>
</evidence>
<dbReference type="EMBL" id="BMAW01045972">
    <property type="protein sequence ID" value="GFS52731.1"/>
    <property type="molecule type" value="Genomic_DNA"/>
</dbReference>
<dbReference type="Pfam" id="PF13843">
    <property type="entry name" value="DDE_Tnp_1_7"/>
    <property type="match status" value="1"/>
</dbReference>
<dbReference type="InterPro" id="IPR029526">
    <property type="entry name" value="PGBD"/>
</dbReference>
<dbReference type="AlphaFoldDB" id="A0A8X6IQ14"/>
<comment type="caution">
    <text evidence="2">The sequence shown here is derived from an EMBL/GenBank/DDBJ whole genome shotgun (WGS) entry which is preliminary data.</text>
</comment>
<accession>A0A8X6IQ14</accession>
<proteinExistence type="predicted"/>
<reference evidence="2" key="1">
    <citation type="submission" date="2020-08" db="EMBL/GenBank/DDBJ databases">
        <title>Multicomponent nature underlies the extraordinary mechanical properties of spider dragline silk.</title>
        <authorList>
            <person name="Kono N."/>
            <person name="Nakamura H."/>
            <person name="Mori M."/>
            <person name="Yoshida Y."/>
            <person name="Ohtoshi R."/>
            <person name="Malay A.D."/>
            <person name="Moran D.A.P."/>
            <person name="Tomita M."/>
            <person name="Numata K."/>
            <person name="Arakawa K."/>
        </authorList>
    </citation>
    <scope>NUCLEOTIDE SEQUENCE</scope>
</reference>
<name>A0A8X6IQ14_NEPPI</name>
<dbReference type="OrthoDB" id="6078215at2759"/>
<evidence type="ECO:0000313" key="3">
    <source>
        <dbReference type="Proteomes" id="UP000887013"/>
    </source>
</evidence>
<feature type="domain" description="PiggyBac transposable element-derived protein" evidence="1">
    <location>
        <begin position="1"/>
        <end position="97"/>
    </location>
</feature>
<evidence type="ECO:0000259" key="1">
    <source>
        <dbReference type="Pfam" id="PF13843"/>
    </source>
</evidence>
<protein>
    <submittedName>
        <fullName evidence="2">PiggyBac transposable element-derived protein 4</fullName>
    </submittedName>
</protein>
<keyword evidence="3" id="KW-1185">Reference proteome</keyword>
<organism evidence="2 3">
    <name type="scientific">Nephila pilipes</name>
    <name type="common">Giant wood spider</name>
    <name type="synonym">Nephila maculata</name>
    <dbReference type="NCBI Taxonomy" id="299642"/>
    <lineage>
        <taxon>Eukaryota</taxon>
        <taxon>Metazoa</taxon>
        <taxon>Ecdysozoa</taxon>
        <taxon>Arthropoda</taxon>
        <taxon>Chelicerata</taxon>
        <taxon>Arachnida</taxon>
        <taxon>Araneae</taxon>
        <taxon>Araneomorphae</taxon>
        <taxon>Entelegynae</taxon>
        <taxon>Araneoidea</taxon>
        <taxon>Nephilidae</taxon>
        <taxon>Nephila</taxon>
    </lineage>
</organism>
<gene>
    <name evidence="2" type="primary">X975_19900</name>
    <name evidence="2" type="ORF">NPIL_238411</name>
</gene>